<accession>A0ABX7NZZ0</accession>
<dbReference type="RefSeq" id="WP_206724623.1">
    <property type="nucleotide sequence ID" value="NZ_CP071090.1"/>
</dbReference>
<protein>
    <submittedName>
        <fullName evidence="2">Immunity 52 family protein</fullName>
    </submittedName>
</protein>
<organism evidence="2 3">
    <name type="scientific">Pyxidicoccus parkwayensis</name>
    <dbReference type="NCBI Taxonomy" id="2813578"/>
    <lineage>
        <taxon>Bacteria</taxon>
        <taxon>Pseudomonadati</taxon>
        <taxon>Myxococcota</taxon>
        <taxon>Myxococcia</taxon>
        <taxon>Myxococcales</taxon>
        <taxon>Cystobacterineae</taxon>
        <taxon>Myxococcaceae</taxon>
        <taxon>Pyxidicoccus</taxon>
    </lineage>
</organism>
<proteinExistence type="predicted"/>
<feature type="domain" description="Immunity protein 52" evidence="1">
    <location>
        <begin position="3"/>
        <end position="234"/>
    </location>
</feature>
<evidence type="ECO:0000313" key="3">
    <source>
        <dbReference type="Proteomes" id="UP000662747"/>
    </source>
</evidence>
<gene>
    <name evidence="2" type="ORF">JY651_49530</name>
</gene>
<evidence type="ECO:0000313" key="2">
    <source>
        <dbReference type="EMBL" id="QSQ23047.1"/>
    </source>
</evidence>
<sequence>MVETYYAGAYWPGRVEPLESYARRAETFFRLLSSADPTFSRWLEKAGSRSAALKLQFTPNAETLLGLFEKKQYRRDEAGISFSAWNGEPDGASSAVRFACGSTSPLLGDFCTLNLPTEGAVRERILSATSFEQVLRAMVLAWEPEWAIATSQVHRDEVLKLSKAGTFVGWVTYFAHSRGVMPALPEPVRTKPLGDKGTLLILTPERFTASNPQHVALAAHVQELLVQSGLLKPLSPSPSPM</sequence>
<dbReference type="EMBL" id="CP071090">
    <property type="protein sequence ID" value="QSQ23047.1"/>
    <property type="molecule type" value="Genomic_DNA"/>
</dbReference>
<name>A0ABX7NZZ0_9BACT</name>
<dbReference type="Proteomes" id="UP000662747">
    <property type="component" value="Chromosome"/>
</dbReference>
<dbReference type="InterPro" id="IPR028969">
    <property type="entry name" value="Imm52"/>
</dbReference>
<dbReference type="Pfam" id="PF15579">
    <property type="entry name" value="Imm52"/>
    <property type="match status" value="1"/>
</dbReference>
<reference evidence="2 3" key="1">
    <citation type="submission" date="2021-02" db="EMBL/GenBank/DDBJ databases">
        <title>De Novo genome assembly of isolated myxobacteria.</title>
        <authorList>
            <person name="Stevens D.C."/>
        </authorList>
    </citation>
    <scope>NUCLEOTIDE SEQUENCE [LARGE SCALE GENOMIC DNA]</scope>
    <source>
        <strain evidence="3">SCPEA02</strain>
    </source>
</reference>
<keyword evidence="3" id="KW-1185">Reference proteome</keyword>
<evidence type="ECO:0000259" key="1">
    <source>
        <dbReference type="Pfam" id="PF15579"/>
    </source>
</evidence>